<evidence type="ECO:0000256" key="1">
    <source>
        <dbReference type="ARBA" id="ARBA00023015"/>
    </source>
</evidence>
<dbReference type="InterPro" id="IPR013325">
    <property type="entry name" value="RNA_pol_sigma_r2"/>
</dbReference>
<organism evidence="6">
    <name type="scientific">freshwater metagenome</name>
    <dbReference type="NCBI Taxonomy" id="449393"/>
    <lineage>
        <taxon>unclassified sequences</taxon>
        <taxon>metagenomes</taxon>
        <taxon>ecological metagenomes</taxon>
    </lineage>
</organism>
<dbReference type="Gene3D" id="1.20.120.1810">
    <property type="match status" value="1"/>
</dbReference>
<dbReference type="InterPro" id="IPR013324">
    <property type="entry name" value="RNA_pol_sigma_r3/r4-like"/>
</dbReference>
<dbReference type="SUPFAM" id="SSF88946">
    <property type="entry name" value="Sigma2 domain of RNA polymerase sigma factors"/>
    <property type="match status" value="1"/>
</dbReference>
<dbReference type="PRINTS" id="PR00046">
    <property type="entry name" value="SIGMA70FCT"/>
</dbReference>
<keyword evidence="3" id="KW-0238">DNA-binding</keyword>
<dbReference type="NCBIfam" id="TIGR02937">
    <property type="entry name" value="sigma70-ECF"/>
    <property type="match status" value="1"/>
</dbReference>
<dbReference type="PROSITE" id="PS00715">
    <property type="entry name" value="SIGMA70_1"/>
    <property type="match status" value="1"/>
</dbReference>
<dbReference type="InterPro" id="IPR007627">
    <property type="entry name" value="RNA_pol_sigma70_r2"/>
</dbReference>
<sequence>MPETPLAPVSTGRWSLAKRDHAHELFIQLAGIPATEQGHKAIRDELVEMHMPLVEHLARRYRDRGESQEDLVQVGMVGLIKAVDRFEVARGLEFSTFATPTILGEIKRHFRDHAWAVHIPRRLQERNVEINKAIDSLTRELNRPPTIAELAKRSELTDAEVLEAMEAGRAYTATSIDAASEAHAGGDSPYDRLGGDDLALEEFELRESFRPLLAALPERERQIVILRFFMNQSQSEIAEQLGISQMHVSRLLATSLAQIREGMSDN</sequence>
<reference evidence="6" key="1">
    <citation type="submission" date="2020-05" db="EMBL/GenBank/DDBJ databases">
        <authorList>
            <person name="Chiriac C."/>
            <person name="Salcher M."/>
            <person name="Ghai R."/>
            <person name="Kavagutti S V."/>
        </authorList>
    </citation>
    <scope>NUCLEOTIDE SEQUENCE</scope>
</reference>
<dbReference type="NCBIfam" id="TIGR02980">
    <property type="entry name" value="SigBFG"/>
    <property type="match status" value="1"/>
</dbReference>
<evidence type="ECO:0000313" key="6">
    <source>
        <dbReference type="EMBL" id="CAB4741897.1"/>
    </source>
</evidence>
<proteinExistence type="predicted"/>
<dbReference type="InterPro" id="IPR007624">
    <property type="entry name" value="RNA_pol_sigma70_r3"/>
</dbReference>
<dbReference type="InterPro" id="IPR014284">
    <property type="entry name" value="RNA_pol_sigma-70_dom"/>
</dbReference>
<evidence type="ECO:0000256" key="2">
    <source>
        <dbReference type="ARBA" id="ARBA00023082"/>
    </source>
</evidence>
<protein>
    <submittedName>
        <fullName evidence="6">Unannotated protein</fullName>
    </submittedName>
</protein>
<evidence type="ECO:0000259" key="5">
    <source>
        <dbReference type="PROSITE" id="PS00715"/>
    </source>
</evidence>
<dbReference type="GO" id="GO:0016987">
    <property type="term" value="F:sigma factor activity"/>
    <property type="evidence" value="ECO:0007669"/>
    <property type="project" value="UniProtKB-KW"/>
</dbReference>
<evidence type="ECO:0000256" key="3">
    <source>
        <dbReference type="ARBA" id="ARBA00023125"/>
    </source>
</evidence>
<dbReference type="SUPFAM" id="SSF88659">
    <property type="entry name" value="Sigma3 and sigma4 domains of RNA polymerase sigma factors"/>
    <property type="match status" value="2"/>
</dbReference>
<dbReference type="GO" id="GO:0006352">
    <property type="term" value="P:DNA-templated transcription initiation"/>
    <property type="evidence" value="ECO:0007669"/>
    <property type="project" value="InterPro"/>
</dbReference>
<dbReference type="InterPro" id="IPR007630">
    <property type="entry name" value="RNA_pol_sigma70_r4"/>
</dbReference>
<dbReference type="Pfam" id="PF04545">
    <property type="entry name" value="Sigma70_r4"/>
    <property type="match status" value="1"/>
</dbReference>
<dbReference type="InterPro" id="IPR036388">
    <property type="entry name" value="WH-like_DNA-bd_sf"/>
</dbReference>
<keyword evidence="2" id="KW-0731">Sigma factor</keyword>
<keyword evidence="4" id="KW-0804">Transcription</keyword>
<gene>
    <name evidence="6" type="ORF">UFOPK2809_00400</name>
</gene>
<dbReference type="PANTHER" id="PTHR30385:SF4">
    <property type="entry name" value="RNA POLYMERASE SIGMA-E FACTOR"/>
    <property type="match status" value="1"/>
</dbReference>
<dbReference type="InterPro" id="IPR000943">
    <property type="entry name" value="RNA_pol_sigma70"/>
</dbReference>
<dbReference type="PANTHER" id="PTHR30385">
    <property type="entry name" value="SIGMA FACTOR F FLAGELLAR"/>
    <property type="match status" value="1"/>
</dbReference>
<dbReference type="AlphaFoldDB" id="A0A6J6T4S6"/>
<dbReference type="CDD" id="cd06171">
    <property type="entry name" value="Sigma70_r4"/>
    <property type="match status" value="1"/>
</dbReference>
<dbReference type="EMBL" id="CAEZZA010000037">
    <property type="protein sequence ID" value="CAB4741897.1"/>
    <property type="molecule type" value="Genomic_DNA"/>
</dbReference>
<evidence type="ECO:0000256" key="4">
    <source>
        <dbReference type="ARBA" id="ARBA00023163"/>
    </source>
</evidence>
<dbReference type="Pfam" id="PF04542">
    <property type="entry name" value="Sigma70_r2"/>
    <property type="match status" value="1"/>
</dbReference>
<dbReference type="Pfam" id="PF04539">
    <property type="entry name" value="Sigma70_r3"/>
    <property type="match status" value="1"/>
</dbReference>
<keyword evidence="1" id="KW-0805">Transcription regulation</keyword>
<accession>A0A6J6T4S6</accession>
<feature type="domain" description="RNA polymerase sigma-70" evidence="5">
    <location>
        <begin position="70"/>
        <end position="83"/>
    </location>
</feature>
<dbReference type="InterPro" id="IPR014322">
    <property type="entry name" value="RNA_pol_sigma-B/F/G"/>
</dbReference>
<name>A0A6J6T4S6_9ZZZZ</name>
<dbReference type="Gene3D" id="1.10.10.10">
    <property type="entry name" value="Winged helix-like DNA-binding domain superfamily/Winged helix DNA-binding domain"/>
    <property type="match status" value="2"/>
</dbReference>
<dbReference type="GO" id="GO:0003677">
    <property type="term" value="F:DNA binding"/>
    <property type="evidence" value="ECO:0007669"/>
    <property type="project" value="UniProtKB-KW"/>
</dbReference>